<evidence type="ECO:0000313" key="12">
    <source>
        <dbReference type="EMBL" id="MFI0793262.1"/>
    </source>
</evidence>
<comment type="caution">
    <text evidence="12">The sequence shown here is derived from an EMBL/GenBank/DDBJ whole genome shotgun (WGS) entry which is preliminary data.</text>
</comment>
<dbReference type="PANTHER" id="PTHR40765">
    <property type="entry name" value="ESX-2 SECRETION SYSTEM ATPASE ECCB2"/>
    <property type="match status" value="1"/>
</dbReference>
<keyword evidence="7" id="KW-0067">ATP-binding</keyword>
<comment type="similarity">
    <text evidence="2">Belongs to the EccB family.</text>
</comment>
<evidence type="ECO:0000256" key="3">
    <source>
        <dbReference type="ARBA" id="ARBA00022475"/>
    </source>
</evidence>
<keyword evidence="4 11" id="KW-0812">Transmembrane</keyword>
<feature type="transmembrane region" description="Helical" evidence="11">
    <location>
        <begin position="37"/>
        <end position="61"/>
    </location>
</feature>
<dbReference type="PANTHER" id="PTHR40765:SF2">
    <property type="entry name" value="ESX-2 SECRETION SYSTEM ATPASE ECCB2"/>
    <property type="match status" value="1"/>
</dbReference>
<name>A0ABW7SHW7_9ACTN</name>
<keyword evidence="6" id="KW-0378">Hydrolase</keyword>
<keyword evidence="5" id="KW-0547">Nucleotide-binding</keyword>
<sequence length="481" mass="49706">MQNRRDQAQAHAFVMGRLVSALLRAEPDAPMSPLRRFLVGTVCGLLLGGLCLVGFGVYGFFVPGGSSAWRKPGVLVVEKETGTRYVAVDGVLRPVLNYTSARLILGGTPTVVRVSRNSLRDAPRGLPVGILAAPDYLPDRHRLNADHWRVCSTTRQDATGTGRPHVTLDAGPAAAIRSTPADGAMVVRTPANESFLVWNNQRLRVRNPAMLSALGYSAATVRQVGWAWINAVPVGPDLVAEPIFGRGDPGPKIDGRATVVGQVFRVPGIAAGEAEQFFVTRADGLSPVTAVGAALTLADPRSRAAYPNARVTMLDLSPATLAQSRLSATSSVNDALPAQPPGLLRIGSDEMPCLRITMAADGPRVQVGVAGAAAGSGEPLGGGADQITITPGTGLLLRDLPGPGVAGGTLYLLVDNGVRYPIPTAEVAGTLGYGGVAAMPVPGPILELLPVGTPLEPAAARAVVPVTQPGPPARAGEGRGE</sequence>
<dbReference type="InterPro" id="IPR044857">
    <property type="entry name" value="T7SS_EccB_R1"/>
</dbReference>
<evidence type="ECO:0000256" key="9">
    <source>
        <dbReference type="ARBA" id="ARBA00023136"/>
    </source>
</evidence>
<evidence type="ECO:0000313" key="13">
    <source>
        <dbReference type="Proteomes" id="UP001611075"/>
    </source>
</evidence>
<keyword evidence="3" id="KW-1003">Cell membrane</keyword>
<reference evidence="12 13" key="1">
    <citation type="submission" date="2024-10" db="EMBL/GenBank/DDBJ databases">
        <title>The Natural Products Discovery Center: Release of the First 8490 Sequenced Strains for Exploring Actinobacteria Biosynthetic Diversity.</title>
        <authorList>
            <person name="Kalkreuter E."/>
            <person name="Kautsar S.A."/>
            <person name="Yang D."/>
            <person name="Bader C.D."/>
            <person name="Teijaro C.N."/>
            <person name="Fluegel L."/>
            <person name="Davis C.M."/>
            <person name="Simpson J.R."/>
            <person name="Lauterbach L."/>
            <person name="Steele A.D."/>
            <person name="Gui C."/>
            <person name="Meng S."/>
            <person name="Li G."/>
            <person name="Viehrig K."/>
            <person name="Ye F."/>
            <person name="Su P."/>
            <person name="Kiefer A.F."/>
            <person name="Nichols A."/>
            <person name="Cepeda A.J."/>
            <person name="Yan W."/>
            <person name="Fan B."/>
            <person name="Jiang Y."/>
            <person name="Adhikari A."/>
            <person name="Zheng C.-J."/>
            <person name="Schuster L."/>
            <person name="Cowan T.M."/>
            <person name="Smanski M.J."/>
            <person name="Chevrette M.G."/>
            <person name="De Carvalho L.P.S."/>
            <person name="Shen B."/>
        </authorList>
    </citation>
    <scope>NUCLEOTIDE SEQUENCE [LARGE SCALE GENOMIC DNA]</scope>
    <source>
        <strain evidence="12 13">NPDC021253</strain>
    </source>
</reference>
<evidence type="ECO:0000256" key="1">
    <source>
        <dbReference type="ARBA" id="ARBA00004162"/>
    </source>
</evidence>
<evidence type="ECO:0000256" key="8">
    <source>
        <dbReference type="ARBA" id="ARBA00022989"/>
    </source>
</evidence>
<keyword evidence="13" id="KW-1185">Reference proteome</keyword>
<evidence type="ECO:0000256" key="4">
    <source>
        <dbReference type="ARBA" id="ARBA00022692"/>
    </source>
</evidence>
<proteinExistence type="inferred from homology"/>
<evidence type="ECO:0000256" key="11">
    <source>
        <dbReference type="SAM" id="Phobius"/>
    </source>
</evidence>
<keyword evidence="8 11" id="KW-1133">Transmembrane helix</keyword>
<dbReference type="Pfam" id="PF05108">
    <property type="entry name" value="T7SS_ESX1_EccB"/>
    <property type="match status" value="1"/>
</dbReference>
<dbReference type="EMBL" id="JBIRPU010000005">
    <property type="protein sequence ID" value="MFI0793262.1"/>
    <property type="molecule type" value="Genomic_DNA"/>
</dbReference>
<accession>A0ABW7SHW7</accession>
<organism evidence="12 13">
    <name type="scientific">Micromonospora rubida</name>
    <dbReference type="NCBI Taxonomy" id="2697657"/>
    <lineage>
        <taxon>Bacteria</taxon>
        <taxon>Bacillati</taxon>
        <taxon>Actinomycetota</taxon>
        <taxon>Actinomycetes</taxon>
        <taxon>Micromonosporales</taxon>
        <taxon>Micromonosporaceae</taxon>
        <taxon>Micromonospora</taxon>
    </lineage>
</organism>
<gene>
    <name evidence="12" type="primary">eccB</name>
    <name evidence="12" type="ORF">ACH4OY_11250</name>
</gene>
<dbReference type="Proteomes" id="UP001611075">
    <property type="component" value="Unassembled WGS sequence"/>
</dbReference>
<dbReference type="InterPro" id="IPR007795">
    <property type="entry name" value="T7SS_EccB"/>
</dbReference>
<dbReference type="Gene3D" id="2.40.50.910">
    <property type="entry name" value="Type VII secretion system EccB, repeat 3 domain"/>
    <property type="match status" value="1"/>
</dbReference>
<feature type="region of interest" description="Disordered" evidence="10">
    <location>
        <begin position="462"/>
        <end position="481"/>
    </location>
</feature>
<protein>
    <submittedName>
        <fullName evidence="12">Type VII secretion protein EccB</fullName>
    </submittedName>
</protein>
<evidence type="ECO:0000256" key="5">
    <source>
        <dbReference type="ARBA" id="ARBA00022741"/>
    </source>
</evidence>
<keyword evidence="9 11" id="KW-0472">Membrane</keyword>
<evidence type="ECO:0000256" key="2">
    <source>
        <dbReference type="ARBA" id="ARBA00008149"/>
    </source>
</evidence>
<evidence type="ECO:0000256" key="10">
    <source>
        <dbReference type="SAM" id="MobiDB-lite"/>
    </source>
</evidence>
<dbReference type="Gene3D" id="3.30.2390.20">
    <property type="entry name" value="Type VII secretion system EccB, repeat 1 domain"/>
    <property type="match status" value="1"/>
</dbReference>
<comment type="subcellular location">
    <subcellularLocation>
        <location evidence="1">Cell membrane</location>
        <topology evidence="1">Single-pass membrane protein</topology>
    </subcellularLocation>
</comment>
<dbReference type="NCBIfam" id="TIGR03919">
    <property type="entry name" value="T7SS_EccB"/>
    <property type="match status" value="1"/>
</dbReference>
<dbReference type="InterPro" id="IPR042485">
    <property type="entry name" value="T7SS_EccB_R3"/>
</dbReference>
<evidence type="ECO:0000256" key="6">
    <source>
        <dbReference type="ARBA" id="ARBA00022801"/>
    </source>
</evidence>
<dbReference type="RefSeq" id="WP_396678535.1">
    <property type="nucleotide sequence ID" value="NZ_JBIRPU010000005.1"/>
</dbReference>
<evidence type="ECO:0000256" key="7">
    <source>
        <dbReference type="ARBA" id="ARBA00022840"/>
    </source>
</evidence>